<accession>A0ABR8SZU1</accession>
<dbReference type="Pfam" id="PF25583">
    <property type="entry name" value="WCX"/>
    <property type="match status" value="1"/>
</dbReference>
<evidence type="ECO:0000256" key="2">
    <source>
        <dbReference type="ARBA" id="ARBA00023163"/>
    </source>
</evidence>
<dbReference type="InterPro" id="IPR057727">
    <property type="entry name" value="WCX_dom"/>
</dbReference>
<dbReference type="InterPro" id="IPR013196">
    <property type="entry name" value="HTH_11"/>
</dbReference>
<dbReference type="PANTHER" id="PTHR34580">
    <property type="match status" value="1"/>
</dbReference>
<dbReference type="Gene3D" id="1.10.10.10">
    <property type="entry name" value="Winged helix-like DNA-binding domain superfamily/Winged helix DNA-binding domain"/>
    <property type="match status" value="1"/>
</dbReference>
<dbReference type="Pfam" id="PF08279">
    <property type="entry name" value="HTH_11"/>
    <property type="match status" value="1"/>
</dbReference>
<organism evidence="5 6">
    <name type="scientific">Paenibacillus gallinarum</name>
    <dbReference type="NCBI Taxonomy" id="2762232"/>
    <lineage>
        <taxon>Bacteria</taxon>
        <taxon>Bacillati</taxon>
        <taxon>Bacillota</taxon>
        <taxon>Bacilli</taxon>
        <taxon>Bacillales</taxon>
        <taxon>Paenibacillaceae</taxon>
        <taxon>Paenibacillus</taxon>
    </lineage>
</organism>
<dbReference type="Pfam" id="PF13280">
    <property type="entry name" value="WYL"/>
    <property type="match status" value="1"/>
</dbReference>
<reference evidence="5 6" key="1">
    <citation type="submission" date="2020-08" db="EMBL/GenBank/DDBJ databases">
        <title>A Genomic Blueprint of the Chicken Gut Microbiome.</title>
        <authorList>
            <person name="Gilroy R."/>
            <person name="Ravi A."/>
            <person name="Getino M."/>
            <person name="Pursley I."/>
            <person name="Horton D.L."/>
            <person name="Alikhan N.-F."/>
            <person name="Baker D."/>
            <person name="Gharbi K."/>
            <person name="Hall N."/>
            <person name="Watson M."/>
            <person name="Adriaenssens E.M."/>
            <person name="Foster-Nyarko E."/>
            <person name="Jarju S."/>
            <person name="Secka A."/>
            <person name="Antonio M."/>
            <person name="Oren A."/>
            <person name="Chaudhuri R."/>
            <person name="La Ragione R.M."/>
            <person name="Hildebrand F."/>
            <person name="Pallen M.J."/>
        </authorList>
    </citation>
    <scope>NUCLEOTIDE SEQUENCE [LARGE SCALE GENOMIC DNA]</scope>
    <source>
        <strain evidence="5 6">Sa2BVA9</strain>
    </source>
</reference>
<evidence type="ECO:0000313" key="5">
    <source>
        <dbReference type="EMBL" id="MBD7969025.1"/>
    </source>
</evidence>
<evidence type="ECO:0000256" key="1">
    <source>
        <dbReference type="ARBA" id="ARBA00023015"/>
    </source>
</evidence>
<name>A0ABR8SZU1_9BACL</name>
<feature type="domain" description="HTH deoR-type" evidence="4">
    <location>
        <begin position="3"/>
        <end position="58"/>
    </location>
</feature>
<dbReference type="InterPro" id="IPR036390">
    <property type="entry name" value="WH_DNA-bd_sf"/>
</dbReference>
<dbReference type="InterPro" id="IPR028349">
    <property type="entry name" value="PafC-like"/>
</dbReference>
<dbReference type="Proteomes" id="UP000608071">
    <property type="component" value="Unassembled WGS sequence"/>
</dbReference>
<dbReference type="InterPro" id="IPR026881">
    <property type="entry name" value="WYL_dom"/>
</dbReference>
<dbReference type="SUPFAM" id="SSF46785">
    <property type="entry name" value="Winged helix' DNA-binding domain"/>
    <property type="match status" value="1"/>
</dbReference>
<dbReference type="PIRSF" id="PIRSF016838">
    <property type="entry name" value="PafC"/>
    <property type="match status" value="1"/>
</dbReference>
<dbReference type="PANTHER" id="PTHR34580:SF9">
    <property type="entry name" value="SLL5097 PROTEIN"/>
    <property type="match status" value="1"/>
</dbReference>
<keyword evidence="6" id="KW-1185">Reference proteome</keyword>
<keyword evidence="2" id="KW-0804">Transcription</keyword>
<dbReference type="InterPro" id="IPR001034">
    <property type="entry name" value="DeoR_HTH"/>
</dbReference>
<evidence type="ECO:0000313" key="6">
    <source>
        <dbReference type="Proteomes" id="UP000608071"/>
    </source>
</evidence>
<protein>
    <submittedName>
        <fullName evidence="5">YafY family transcriptional regulator</fullName>
    </submittedName>
</protein>
<dbReference type="InterPro" id="IPR051534">
    <property type="entry name" value="CBASS_pafABC_assoc_protein"/>
</dbReference>
<evidence type="ECO:0000259" key="4">
    <source>
        <dbReference type="PROSITE" id="PS51000"/>
    </source>
</evidence>
<dbReference type="PROSITE" id="PS52050">
    <property type="entry name" value="WYL"/>
    <property type="match status" value="1"/>
</dbReference>
<dbReference type="InterPro" id="IPR036388">
    <property type="entry name" value="WH-like_DNA-bd_sf"/>
</dbReference>
<dbReference type="PROSITE" id="PS51000">
    <property type="entry name" value="HTH_DEOR_2"/>
    <property type="match status" value="1"/>
</dbReference>
<feature type="region of interest" description="Disordered" evidence="3">
    <location>
        <begin position="208"/>
        <end position="231"/>
    </location>
</feature>
<dbReference type="SMART" id="SM00420">
    <property type="entry name" value="HTH_DEOR"/>
    <property type="match status" value="1"/>
</dbReference>
<sequence>MSKSKRLLELMLTVNQKRIFTVGELAGEFGVSKRTILRDLQELSELGVPLYSEVGPQGGYRMLKDRILPPIAFTVEESVAIFFAVHALRHYNSLPFESETVSALGKFYNFMPQDTRDHIDQMKNRVDFITPKRTAHAPYLTLILDAAIYQKILCVEYDSQTQCSIREIQPLRIYARSGLWYCLAYCYEKQSNRVFRCDKMKSVTLSPVKPKQRSGTFPSIKSDKDNSTPNVDSVSIRAELTSRGIERCEAEPWLEPQLYIREDQTGWLEGVIQKKDLPYFAQFFIGLGEDVRIIESSELEKVIRLRLAELVIKYNKDISAE</sequence>
<comment type="caution">
    <text evidence="5">The sequence shown here is derived from an EMBL/GenBank/DDBJ whole genome shotgun (WGS) entry which is preliminary data.</text>
</comment>
<gene>
    <name evidence="5" type="ORF">H9647_13190</name>
</gene>
<dbReference type="RefSeq" id="WP_191800629.1">
    <property type="nucleotide sequence ID" value="NZ_JACSQL010000005.1"/>
</dbReference>
<keyword evidence="1" id="KW-0805">Transcription regulation</keyword>
<proteinExistence type="predicted"/>
<dbReference type="EMBL" id="JACSQL010000005">
    <property type="protein sequence ID" value="MBD7969025.1"/>
    <property type="molecule type" value="Genomic_DNA"/>
</dbReference>
<evidence type="ECO:0000256" key="3">
    <source>
        <dbReference type="SAM" id="MobiDB-lite"/>
    </source>
</evidence>